<gene>
    <name evidence="10" type="ORF">K340107D12_60540</name>
</gene>
<dbReference type="Proteomes" id="UP001600941">
    <property type="component" value="Unassembled WGS sequence"/>
</dbReference>
<dbReference type="EC" id="3.2.1.25" evidence="3"/>
<organism evidence="10 11">
    <name type="scientific">Blautia parvula</name>
    <dbReference type="NCBI Taxonomy" id="2877527"/>
    <lineage>
        <taxon>Bacteria</taxon>
        <taxon>Bacillati</taxon>
        <taxon>Bacillota</taxon>
        <taxon>Clostridia</taxon>
        <taxon>Lachnospirales</taxon>
        <taxon>Lachnospiraceae</taxon>
        <taxon>Blautia</taxon>
    </lineage>
</organism>
<evidence type="ECO:0000256" key="1">
    <source>
        <dbReference type="ARBA" id="ARBA00000829"/>
    </source>
</evidence>
<dbReference type="InterPro" id="IPR050887">
    <property type="entry name" value="Beta-mannosidase_GH2"/>
</dbReference>
<evidence type="ECO:0000256" key="2">
    <source>
        <dbReference type="ARBA" id="ARBA00007401"/>
    </source>
</evidence>
<dbReference type="PANTHER" id="PTHR43730:SF1">
    <property type="entry name" value="BETA-MANNOSIDASE"/>
    <property type="match status" value="1"/>
</dbReference>
<dbReference type="RefSeq" id="WP_390425705.1">
    <property type="nucleotide sequence ID" value="NZ_BAABZQ010000001.1"/>
</dbReference>
<evidence type="ECO:0000259" key="9">
    <source>
        <dbReference type="Pfam" id="PF22666"/>
    </source>
</evidence>
<dbReference type="Gene3D" id="2.60.40.10">
    <property type="entry name" value="Immunoglobulins"/>
    <property type="match status" value="1"/>
</dbReference>
<dbReference type="GO" id="GO:0016787">
    <property type="term" value="F:hydrolase activity"/>
    <property type="evidence" value="ECO:0007669"/>
    <property type="project" value="UniProtKB-KW"/>
</dbReference>
<comment type="catalytic activity">
    <reaction evidence="1">
        <text>Hydrolysis of terminal, non-reducing beta-D-mannose residues in beta-D-mannosides.</text>
        <dbReference type="EC" id="3.2.1.25"/>
    </reaction>
</comment>
<dbReference type="Pfam" id="PF00703">
    <property type="entry name" value="Glyco_hydro_2"/>
    <property type="match status" value="1"/>
</dbReference>
<dbReference type="Gene3D" id="3.20.20.80">
    <property type="entry name" value="Glycosidases"/>
    <property type="match status" value="1"/>
</dbReference>
<evidence type="ECO:0000313" key="10">
    <source>
        <dbReference type="EMBL" id="GAA6503238.1"/>
    </source>
</evidence>
<dbReference type="InterPro" id="IPR006102">
    <property type="entry name" value="Ig-like_GH2"/>
</dbReference>
<dbReference type="PANTHER" id="PTHR43730">
    <property type="entry name" value="BETA-MANNOSIDASE"/>
    <property type="match status" value="1"/>
</dbReference>
<dbReference type="InterPro" id="IPR054593">
    <property type="entry name" value="Beta-mannosidase-like_N2"/>
</dbReference>
<accession>A0ABQ0C367</accession>
<dbReference type="InterPro" id="IPR017853">
    <property type="entry name" value="GH"/>
</dbReference>
<dbReference type="EMBL" id="BAABZQ010000001">
    <property type="protein sequence ID" value="GAA6503238.1"/>
    <property type="molecule type" value="Genomic_DNA"/>
</dbReference>
<comment type="caution">
    <text evidence="10">The sequence shown here is derived from an EMBL/GenBank/DDBJ whole genome shotgun (WGS) entry which is preliminary data.</text>
</comment>
<dbReference type="SUPFAM" id="SSF49303">
    <property type="entry name" value="beta-Galactosidase/glucuronidase domain"/>
    <property type="match status" value="2"/>
</dbReference>
<feature type="domain" description="Glycoside hydrolase family 2 catalytic" evidence="8">
    <location>
        <begin position="360"/>
        <end position="498"/>
    </location>
</feature>
<evidence type="ECO:0000313" key="11">
    <source>
        <dbReference type="Proteomes" id="UP001600941"/>
    </source>
</evidence>
<name>A0ABQ0C367_9FIRM</name>
<feature type="domain" description="Beta-mannosidase-like galactose-binding" evidence="9">
    <location>
        <begin position="77"/>
        <end position="194"/>
    </location>
</feature>
<evidence type="ECO:0000256" key="3">
    <source>
        <dbReference type="ARBA" id="ARBA00012754"/>
    </source>
</evidence>
<dbReference type="InterPro" id="IPR036156">
    <property type="entry name" value="Beta-gal/glucu_dom_sf"/>
</dbReference>
<dbReference type="InterPro" id="IPR006103">
    <property type="entry name" value="Glyco_hydro_2_cat"/>
</dbReference>
<evidence type="ECO:0000259" key="7">
    <source>
        <dbReference type="Pfam" id="PF00703"/>
    </source>
</evidence>
<evidence type="ECO:0000256" key="6">
    <source>
        <dbReference type="ARBA" id="ARBA00023295"/>
    </source>
</evidence>
<keyword evidence="5 10" id="KW-0378">Hydrolase</keyword>
<protein>
    <recommendedName>
        <fullName evidence="3">beta-mannosidase</fullName>
        <ecNumber evidence="3">3.2.1.25</ecNumber>
    </recommendedName>
</protein>
<dbReference type="SUPFAM" id="SSF49785">
    <property type="entry name" value="Galactose-binding domain-like"/>
    <property type="match status" value="1"/>
</dbReference>
<keyword evidence="6" id="KW-0326">Glycosidase</keyword>
<keyword evidence="4" id="KW-0732">Signal</keyword>
<evidence type="ECO:0000256" key="5">
    <source>
        <dbReference type="ARBA" id="ARBA00022801"/>
    </source>
</evidence>
<reference evidence="10 11" key="1">
    <citation type="submission" date="2024-04" db="EMBL/GenBank/DDBJ databases">
        <title>Defined microbial consortia suppress multidrug-resistant proinflammatory Enterobacteriaceae via ecological control.</title>
        <authorList>
            <person name="Furuichi M."/>
            <person name="Kawaguchi T."/>
            <person name="Pust M."/>
            <person name="Yasuma K."/>
            <person name="Plichta D."/>
            <person name="Hasegawa N."/>
            <person name="Ohya T."/>
            <person name="Bhattarai S."/>
            <person name="Sasajima S."/>
            <person name="Aoto Y."/>
            <person name="Tuganbaev T."/>
            <person name="Yaginuma M."/>
            <person name="Ueda M."/>
            <person name="Okahashi N."/>
            <person name="Amafuji K."/>
            <person name="Kiridooshi Y."/>
            <person name="Sugita K."/>
            <person name="Strazar M."/>
            <person name="Skelly A."/>
            <person name="Suda W."/>
            <person name="Hattori M."/>
            <person name="Nakamoto N."/>
            <person name="Caballero S."/>
            <person name="Norman J."/>
            <person name="Olle B."/>
            <person name="Tanoue T."/>
            <person name="Arita M."/>
            <person name="Bucci V."/>
            <person name="Atarashi K."/>
            <person name="Xavier R."/>
            <person name="Honda K."/>
        </authorList>
    </citation>
    <scope>NUCLEOTIDE SEQUENCE [LARGE SCALE GENOMIC DNA]</scope>
    <source>
        <strain evidence="11">k34-0107-D12</strain>
    </source>
</reference>
<proteinExistence type="inferred from homology"/>
<sequence length="850" mass="96543">MTQRLGIRKSLDELEKEAWAPKPSMLETPAVMTGLDADRKVVIKDTENRVSLNGIWQMVWDGDERERLDLSVPWKDSIPANVPCSVHTALYEAGIIPDPTVGLNDKTAREYSYKTWWLKKEFSREDGCRANQLYFEGICHYAKIWLNGHYLGEHKGMFGRPVFDAAPYLQRENTLIVKIENSPARPQPMSEYMDNDEGWHDGVVINCVYGWHYACIPSRGIWAPVGLEEKKPSCCSEKPLVSCGDTDEGIVDICMKFHGTGGKVTITGEIEGKNHKGKGGSFVFGTEIHTDGQVVHLQTRIEDPRLWWPVNMGEQNLYTLRLSVVTEQGETQYFDTTFGMRTIEMGPLPGGPYEDRHNWTFIVNGRPVFIKGTNWCTLDVLLRFDRNLYHRFLSLARDQNIQLLRAWGGGMPESDLFYDLCDELGIMVMQEWPTCWDSQKDQPFDELEETVLVHMPRLRNHPSLIMWCGGNESARADGRAMDMMARCAYELDGSRGFHRTSPWGGALHNYSTYWDMQDIDVSLNLRSHFMGEFGMASAPNHRSVMWYLPKEEAEQWPPSRFGSFGHHTPRFNQLEPDDMAHLSKRVPEFCAGDTMESFIWGTQMAQATAVRHTLEAYRCRWPESTGICYYKLTDVYPACSWSTIDYYGVPKLSYYAIKDSYEPLHACILFSSMRMEEDVKLPVYLLDDADRLDGSAWSVQVRAYDENLHVISEAVYSGRDSANVTYLGHLPVDRADAGSGPVLLTAEVYVEGEKADDTFYWFNYQQKQGCLLALPGTTLTCNVKEGHVVISNTGDVPAVGVTVECPDRDTEFVTESSLFWLNPGEVKCIAVSHTDSLVVRAWNAPEATER</sequence>
<dbReference type="InterPro" id="IPR006101">
    <property type="entry name" value="Glyco_hydro_2"/>
</dbReference>
<dbReference type="SUPFAM" id="SSF51445">
    <property type="entry name" value="(Trans)glycosidases"/>
    <property type="match status" value="1"/>
</dbReference>
<keyword evidence="11" id="KW-1185">Reference proteome</keyword>
<evidence type="ECO:0000256" key="4">
    <source>
        <dbReference type="ARBA" id="ARBA00022729"/>
    </source>
</evidence>
<dbReference type="PRINTS" id="PR00132">
    <property type="entry name" value="GLHYDRLASE2"/>
</dbReference>
<feature type="domain" description="Glycoside hydrolase family 2 immunoglobulin-like beta-sandwich" evidence="7">
    <location>
        <begin position="251"/>
        <end position="341"/>
    </location>
</feature>
<dbReference type="InterPro" id="IPR008979">
    <property type="entry name" value="Galactose-bd-like_sf"/>
</dbReference>
<dbReference type="Pfam" id="PF22666">
    <property type="entry name" value="Glyco_hydro_2_N2"/>
    <property type="match status" value="1"/>
</dbReference>
<evidence type="ECO:0000259" key="8">
    <source>
        <dbReference type="Pfam" id="PF02836"/>
    </source>
</evidence>
<dbReference type="InterPro" id="IPR013783">
    <property type="entry name" value="Ig-like_fold"/>
</dbReference>
<dbReference type="Pfam" id="PF02836">
    <property type="entry name" value="Glyco_hydro_2_C"/>
    <property type="match status" value="1"/>
</dbReference>
<dbReference type="Gene3D" id="2.60.120.260">
    <property type="entry name" value="Galactose-binding domain-like"/>
    <property type="match status" value="1"/>
</dbReference>
<comment type="similarity">
    <text evidence="2">Belongs to the glycosyl hydrolase 2 family.</text>
</comment>